<accession>A0A450XRI3</accession>
<dbReference type="Gene3D" id="1.10.10.10">
    <property type="entry name" value="Winged helix-like DNA-binding domain superfamily/Winged helix DNA-binding domain"/>
    <property type="match status" value="1"/>
</dbReference>
<dbReference type="InterPro" id="IPR036388">
    <property type="entry name" value="WH-like_DNA-bd_sf"/>
</dbReference>
<reference evidence="1" key="1">
    <citation type="submission" date="2019-02" db="EMBL/GenBank/DDBJ databases">
        <authorList>
            <person name="Gruber-Vodicka R. H."/>
            <person name="Seah K. B. B."/>
        </authorList>
    </citation>
    <scope>NUCLEOTIDE SEQUENCE</scope>
    <source>
        <strain evidence="1">BECK_BZ197</strain>
    </source>
</reference>
<dbReference type="PANTHER" id="PTHR34849">
    <property type="entry name" value="SSL5025 PROTEIN"/>
    <property type="match status" value="1"/>
</dbReference>
<sequence length="78" mass="8864">MHHQRIRIDPKIMFGKPVIKGTRVTVESIRRKIDAGMTDEQLLRHHPHLTIEDIQAAIEFGASPSMEKEAEFALEACS</sequence>
<organism evidence="1">
    <name type="scientific">Candidatus Kentrum sp. MB</name>
    <dbReference type="NCBI Taxonomy" id="2138164"/>
    <lineage>
        <taxon>Bacteria</taxon>
        <taxon>Pseudomonadati</taxon>
        <taxon>Pseudomonadota</taxon>
        <taxon>Gammaproteobacteria</taxon>
        <taxon>Candidatus Kentrum</taxon>
    </lineage>
</organism>
<dbReference type="AlphaFoldDB" id="A0A450XRI3"/>
<dbReference type="SUPFAM" id="SSF46689">
    <property type="entry name" value="Homeodomain-like"/>
    <property type="match status" value="1"/>
</dbReference>
<name>A0A450XRI3_9GAMM</name>
<dbReference type="PANTHER" id="PTHR34849:SF3">
    <property type="entry name" value="SSR2962 PROTEIN"/>
    <property type="match status" value="1"/>
</dbReference>
<evidence type="ECO:0000313" key="1">
    <source>
        <dbReference type="EMBL" id="VFK31883.1"/>
    </source>
</evidence>
<proteinExistence type="predicted"/>
<protein>
    <submittedName>
        <fullName evidence="1">Uncharacterized conserved protein, DUF433 family</fullName>
    </submittedName>
</protein>
<dbReference type="Pfam" id="PF04255">
    <property type="entry name" value="DUF433"/>
    <property type="match status" value="1"/>
</dbReference>
<gene>
    <name evidence="1" type="ORF">BECKMB1821G_GA0114241_10965</name>
</gene>
<dbReference type="InterPro" id="IPR009057">
    <property type="entry name" value="Homeodomain-like_sf"/>
</dbReference>
<dbReference type="InterPro" id="IPR007367">
    <property type="entry name" value="DUF433"/>
</dbReference>
<dbReference type="EMBL" id="CAADFO010000096">
    <property type="protein sequence ID" value="VFK31883.1"/>
    <property type="molecule type" value="Genomic_DNA"/>
</dbReference>